<dbReference type="SMART" id="SM00382">
    <property type="entry name" value="AAA"/>
    <property type="match status" value="1"/>
</dbReference>
<evidence type="ECO:0000256" key="8">
    <source>
        <dbReference type="ARBA" id="ARBA00024382"/>
    </source>
</evidence>
<evidence type="ECO:0000256" key="2">
    <source>
        <dbReference type="ARBA" id="ARBA00022448"/>
    </source>
</evidence>
<evidence type="ECO:0000256" key="4">
    <source>
        <dbReference type="ARBA" id="ARBA00022741"/>
    </source>
</evidence>
<dbReference type="PANTHER" id="PTHR15184">
    <property type="entry name" value="ATP SYNTHASE"/>
    <property type="match status" value="1"/>
</dbReference>
<comment type="subcellular location">
    <subcellularLocation>
        <location evidence="1">Cytoplasm</location>
    </subcellularLocation>
</comment>
<dbReference type="InterPro" id="IPR005714">
    <property type="entry name" value="ATPase_T3SS_FliI/YscN"/>
</dbReference>
<dbReference type="InterPro" id="IPR040627">
    <property type="entry name" value="T3SS_ATPase_C"/>
</dbReference>
<keyword evidence="3" id="KW-0963">Cytoplasm</keyword>
<keyword evidence="2" id="KW-0813">Transport</keyword>
<dbReference type="Pfam" id="PF18269">
    <property type="entry name" value="T3SS_ATPase_C"/>
    <property type="match status" value="1"/>
</dbReference>
<reference evidence="11 12" key="1">
    <citation type="submission" date="2024-06" db="EMBL/GenBank/DDBJ databases">
        <authorList>
            <person name="Steensen K."/>
            <person name="Seneca J."/>
            <person name="Bartlau N."/>
            <person name="Yu A.X."/>
            <person name="Polz M.F."/>
        </authorList>
    </citation>
    <scope>NUCLEOTIDE SEQUENCE [LARGE SCALE GENOMIC DNA]</scope>
    <source>
        <strain evidence="11 12">1F260</strain>
    </source>
</reference>
<keyword evidence="6" id="KW-0653">Protein transport</keyword>
<dbReference type="NCBIfam" id="TIGR01026">
    <property type="entry name" value="fliI_yscN"/>
    <property type="match status" value="1"/>
</dbReference>
<dbReference type="InterPro" id="IPR020003">
    <property type="entry name" value="ATPase_a/bsu_AS"/>
</dbReference>
<feature type="domain" description="AAA+ ATPase" evidence="10">
    <location>
        <begin position="159"/>
        <end position="341"/>
    </location>
</feature>
<dbReference type="SUPFAM" id="SSF52540">
    <property type="entry name" value="P-loop containing nucleoside triphosphate hydrolases"/>
    <property type="match status" value="1"/>
</dbReference>
<evidence type="ECO:0000256" key="3">
    <source>
        <dbReference type="ARBA" id="ARBA00022490"/>
    </source>
</evidence>
<dbReference type="Pfam" id="PF00006">
    <property type="entry name" value="ATP-synt_ab"/>
    <property type="match status" value="1"/>
</dbReference>
<dbReference type="Gene3D" id="3.40.50.12240">
    <property type="match status" value="1"/>
</dbReference>
<dbReference type="PROSITE" id="PS00152">
    <property type="entry name" value="ATPASE_ALPHA_BETA"/>
    <property type="match status" value="1"/>
</dbReference>
<evidence type="ECO:0000256" key="5">
    <source>
        <dbReference type="ARBA" id="ARBA00022840"/>
    </source>
</evidence>
<comment type="catalytic activity">
    <reaction evidence="9">
        <text>ATP + H2O + cellular proteinSide 1 = ADP + phosphate + cellular proteinSide 2.</text>
        <dbReference type="EC" id="7.4.2.8"/>
    </reaction>
</comment>
<evidence type="ECO:0000313" key="11">
    <source>
        <dbReference type="EMBL" id="MEZ8082561.1"/>
    </source>
</evidence>
<protein>
    <recommendedName>
        <fullName evidence="8">protein-secreting ATPase</fullName>
        <ecNumber evidence="8">7.4.2.8</ecNumber>
    </recommendedName>
</protein>
<gene>
    <name evidence="11" type="ORF">ACED35_15685</name>
</gene>
<dbReference type="InterPro" id="IPR003593">
    <property type="entry name" value="AAA+_ATPase"/>
</dbReference>
<dbReference type="PANTHER" id="PTHR15184:SF9">
    <property type="entry name" value="SPI-1 TYPE 3 SECRETION SYSTEM ATPASE"/>
    <property type="match status" value="1"/>
</dbReference>
<keyword evidence="12" id="KW-1185">Reference proteome</keyword>
<dbReference type="InterPro" id="IPR000194">
    <property type="entry name" value="ATPase_F1/V1/A1_a/bsu_nucl-bd"/>
</dbReference>
<proteinExistence type="predicted"/>
<dbReference type="EC" id="7.4.2.8" evidence="8"/>
<dbReference type="Proteomes" id="UP001569154">
    <property type="component" value="Unassembled WGS sequence"/>
</dbReference>
<evidence type="ECO:0000256" key="7">
    <source>
        <dbReference type="ARBA" id="ARBA00022967"/>
    </source>
</evidence>
<evidence type="ECO:0000256" key="6">
    <source>
        <dbReference type="ARBA" id="ARBA00022927"/>
    </source>
</evidence>
<keyword evidence="7" id="KW-1278">Translocase</keyword>
<keyword evidence="4" id="KW-0547">Nucleotide-binding</keyword>
<sequence length="440" mass="48445">MKSDNWIRDLVHGTSSDSAFKLFGRVTSISGCFVEATYRQCVVGEVAIIFAGSKTVECEVVSIQNDTCLLAPLNTLEGIGVGDSVEYKGCLPSVQKIEHPFGKILNGFGVEVSDSKTKDNSQDILSISSEPISVYLKTPVSEKISTGSQIIDDILPLGLGQKVGIFAGSGVGKSTLLNKFHSRMDVDVKIVAMVGERSREVVDFYHTQMGSGNSNDTILVASTSEDLPSLKRRAVYVALAYAKHYCEQGLNVVVILDSITRLAHALREIGISRHEPPVARGYPPSVFAELPRIVEQCGNFKDKGSITGIMSVLVDGDDENEPVSDFMRGVLDGHFILDRKLANTGLYPSINILKSRSRTMENVLNDDQLIFERKVRQVYSDYAEVEDVVRTGIYQEGTSEDIDYVVQLKKKLDSALYSWNKSVDMELIKDVLEFKESHSP</sequence>
<evidence type="ECO:0000256" key="9">
    <source>
        <dbReference type="ARBA" id="ARBA00034006"/>
    </source>
</evidence>
<keyword evidence="5" id="KW-0067">ATP-binding</keyword>
<name>A0ABV4L4C6_9GAMM</name>
<dbReference type="RefSeq" id="WP_017013025.1">
    <property type="nucleotide sequence ID" value="NZ_AJYG02000064.1"/>
</dbReference>
<comment type="caution">
    <text evidence="11">The sequence shown here is derived from an EMBL/GenBank/DDBJ whole genome shotgun (WGS) entry which is preliminary data.</text>
</comment>
<dbReference type="InterPro" id="IPR050053">
    <property type="entry name" value="ATPase_alpha/beta_chains"/>
</dbReference>
<dbReference type="InterPro" id="IPR027417">
    <property type="entry name" value="P-loop_NTPase"/>
</dbReference>
<dbReference type="EMBL" id="JBGONM010000038">
    <property type="protein sequence ID" value="MEZ8082561.1"/>
    <property type="molecule type" value="Genomic_DNA"/>
</dbReference>
<evidence type="ECO:0000313" key="12">
    <source>
        <dbReference type="Proteomes" id="UP001569154"/>
    </source>
</evidence>
<accession>A0ABV4L4C6</accession>
<organism evidence="11 12">
    <name type="scientific">Enterovibrio norvegicus</name>
    <dbReference type="NCBI Taxonomy" id="188144"/>
    <lineage>
        <taxon>Bacteria</taxon>
        <taxon>Pseudomonadati</taxon>
        <taxon>Pseudomonadota</taxon>
        <taxon>Gammaproteobacteria</taxon>
        <taxon>Vibrionales</taxon>
        <taxon>Vibrionaceae</taxon>
        <taxon>Enterovibrio</taxon>
    </lineage>
</organism>
<evidence type="ECO:0000259" key="10">
    <source>
        <dbReference type="SMART" id="SM00382"/>
    </source>
</evidence>
<evidence type="ECO:0000256" key="1">
    <source>
        <dbReference type="ARBA" id="ARBA00004496"/>
    </source>
</evidence>